<evidence type="ECO:0000313" key="4">
    <source>
        <dbReference type="Proteomes" id="UP000291097"/>
    </source>
</evidence>
<dbReference type="Gene3D" id="2.130.10.10">
    <property type="entry name" value="YVTN repeat-like/Quinoprotein amine dehydrogenase"/>
    <property type="match status" value="1"/>
</dbReference>
<organism evidence="3 4">
    <name type="scientific">Natrinema hispanicum</name>
    <dbReference type="NCBI Taxonomy" id="392421"/>
    <lineage>
        <taxon>Archaea</taxon>
        <taxon>Methanobacteriati</taxon>
        <taxon>Methanobacteriota</taxon>
        <taxon>Stenosarchaea group</taxon>
        <taxon>Halobacteria</taxon>
        <taxon>Halobacteriales</taxon>
        <taxon>Natrialbaceae</taxon>
        <taxon>Natrinema</taxon>
    </lineage>
</organism>
<dbReference type="EMBL" id="SHMP01000008">
    <property type="protein sequence ID" value="RZV06354.1"/>
    <property type="molecule type" value="Genomic_DNA"/>
</dbReference>
<name>A0A482Y6X0_9EURY</name>
<feature type="domain" description="Pyrrolo-quinoline quinone repeat" evidence="2">
    <location>
        <begin position="262"/>
        <end position="364"/>
    </location>
</feature>
<dbReference type="PROSITE" id="PS51257">
    <property type="entry name" value="PROKAR_LIPOPROTEIN"/>
    <property type="match status" value="1"/>
</dbReference>
<dbReference type="InterPro" id="IPR011047">
    <property type="entry name" value="Quinoprotein_ADH-like_sf"/>
</dbReference>
<dbReference type="Proteomes" id="UP000291097">
    <property type="component" value="Unassembled WGS sequence"/>
</dbReference>
<evidence type="ECO:0000256" key="1">
    <source>
        <dbReference type="SAM" id="MobiDB-lite"/>
    </source>
</evidence>
<accession>A0A482Y6X0</accession>
<evidence type="ECO:0000313" key="3">
    <source>
        <dbReference type="EMBL" id="RZV06354.1"/>
    </source>
</evidence>
<protein>
    <submittedName>
        <fullName evidence="3">Outer membrane protein assembly factor BamB</fullName>
    </submittedName>
</protein>
<dbReference type="InterPro" id="IPR018391">
    <property type="entry name" value="PQQ_b-propeller_rpt"/>
</dbReference>
<feature type="region of interest" description="Disordered" evidence="1">
    <location>
        <begin position="33"/>
        <end position="64"/>
    </location>
</feature>
<dbReference type="OrthoDB" id="8638at2157"/>
<reference evidence="3 4" key="1">
    <citation type="submission" date="2019-02" db="EMBL/GenBank/DDBJ databases">
        <title>Genomic Encyclopedia of Archaeal and Bacterial Type Strains, Phase II (KMG-II): from individual species to whole genera.</title>
        <authorList>
            <person name="Goeker M."/>
        </authorList>
    </citation>
    <scope>NUCLEOTIDE SEQUENCE [LARGE SCALE GENOMIC DNA]</scope>
    <source>
        <strain evidence="3 4">DSM 18328</strain>
    </source>
</reference>
<proteinExistence type="predicted"/>
<dbReference type="AlphaFoldDB" id="A0A482Y6X0"/>
<gene>
    <name evidence="3" type="ORF">BDK88_3905</name>
</gene>
<evidence type="ECO:0000259" key="2">
    <source>
        <dbReference type="Pfam" id="PF13360"/>
    </source>
</evidence>
<dbReference type="RefSeq" id="WP_165397003.1">
    <property type="nucleotide sequence ID" value="NZ_SHMP01000008.1"/>
</dbReference>
<feature type="domain" description="Pyrrolo-quinoline quinone repeat" evidence="2">
    <location>
        <begin position="91"/>
        <end position="198"/>
    </location>
</feature>
<dbReference type="InterPro" id="IPR015943">
    <property type="entry name" value="WD40/YVTN_repeat-like_dom_sf"/>
</dbReference>
<sequence length="394" mass="40843">MPSRRALLSAIGTTASVGTAGCVGRIRRELAGDTPIEGPCDDPPGAWPTAGGDPGRTGRTTTVPPAPDATAVDLLASIRDDDGQQQHALSLPVVADGTAYTPISGGLAAVSLDAPMNGPMWGRDVADGITAVPLLACEAVFAPGMNQLAALDQTSGDRYWRADAGSHHRNDATVATLDDTVYVAGGSLAAVDINTGTVQELEGAGETLAIDDDSIYTTRSGSGIFAYDLNGEERWHRNISSKEVRGSASVLDGTVWVADYHGTVYALDAKTGEVDWSHSLPGVNKIDAGLAVAGDEVFVPAGTGTTSVALDAATGEIRWDVDTGIVTGRPVVGDDWVAFGRTNDGVSVYDRSTGEGRTTWSRAEYHFGTIGGLVPVEEGFVIWESSSSGLSLLR</sequence>
<dbReference type="PANTHER" id="PTHR34512:SF30">
    <property type="entry name" value="OUTER MEMBRANE PROTEIN ASSEMBLY FACTOR BAMB"/>
    <property type="match status" value="1"/>
</dbReference>
<dbReference type="InterPro" id="IPR002372">
    <property type="entry name" value="PQQ_rpt_dom"/>
</dbReference>
<dbReference type="Gene3D" id="2.40.128.630">
    <property type="match status" value="1"/>
</dbReference>
<comment type="caution">
    <text evidence="3">The sequence shown here is derived from an EMBL/GenBank/DDBJ whole genome shotgun (WGS) entry which is preliminary data.</text>
</comment>
<dbReference type="SUPFAM" id="SSF50998">
    <property type="entry name" value="Quinoprotein alcohol dehydrogenase-like"/>
    <property type="match status" value="2"/>
</dbReference>
<dbReference type="Pfam" id="PF13360">
    <property type="entry name" value="PQQ_2"/>
    <property type="match status" value="2"/>
</dbReference>
<dbReference type="SMART" id="SM00564">
    <property type="entry name" value="PQQ"/>
    <property type="match status" value="5"/>
</dbReference>
<dbReference type="PANTHER" id="PTHR34512">
    <property type="entry name" value="CELL SURFACE PROTEIN"/>
    <property type="match status" value="1"/>
</dbReference>